<dbReference type="OMA" id="GCSTCEL"/>
<dbReference type="Proteomes" id="UP000025227">
    <property type="component" value="Unplaced"/>
</dbReference>
<sequence length="118" mass="12823">MSLPLLTVLSLLSLVNALPSDGCSTCELLPIEDRANAGKSEVKKIVDENGCLIQRMKCRANKPDADTYVQVEFNNGVGGFVKRGDQVVDIECTNEGHWRFKGDNSHSIVVGDLTCLSI</sequence>
<evidence type="ECO:0000259" key="2">
    <source>
        <dbReference type="SMART" id="SM01048"/>
    </source>
</evidence>
<feature type="signal peptide" evidence="1">
    <location>
        <begin position="1"/>
        <end position="17"/>
    </location>
</feature>
<name>A0A7I4YY79_HAECO</name>
<organism evidence="3 4">
    <name type="scientific">Haemonchus contortus</name>
    <name type="common">Barber pole worm</name>
    <dbReference type="NCBI Taxonomy" id="6289"/>
    <lineage>
        <taxon>Eukaryota</taxon>
        <taxon>Metazoa</taxon>
        <taxon>Ecdysozoa</taxon>
        <taxon>Nematoda</taxon>
        <taxon>Chromadorea</taxon>
        <taxon>Rhabditida</taxon>
        <taxon>Rhabditina</taxon>
        <taxon>Rhabditomorpha</taxon>
        <taxon>Strongyloidea</taxon>
        <taxon>Trichostrongylidae</taxon>
        <taxon>Haemonchus</taxon>
    </lineage>
</organism>
<evidence type="ECO:0000313" key="4">
    <source>
        <dbReference type="WBParaSite" id="HCON_00160760-00001"/>
    </source>
</evidence>
<dbReference type="AlphaFoldDB" id="A0A7I4YY79"/>
<keyword evidence="3" id="KW-1185">Reference proteome</keyword>
<dbReference type="OrthoDB" id="5837326at2759"/>
<reference evidence="4" key="1">
    <citation type="submission" date="2020-12" db="UniProtKB">
        <authorList>
            <consortium name="WormBaseParasite"/>
        </authorList>
    </citation>
    <scope>IDENTIFICATION</scope>
    <source>
        <strain evidence="4">MHco3</strain>
    </source>
</reference>
<evidence type="ECO:0000256" key="1">
    <source>
        <dbReference type="SAM" id="SignalP"/>
    </source>
</evidence>
<dbReference type="WBParaSite" id="HCON_00160760-00001">
    <property type="protein sequence ID" value="HCON_00160760-00001"/>
    <property type="gene ID" value="HCON_00160760"/>
</dbReference>
<feature type="domain" description="C6" evidence="2">
    <location>
        <begin position="23"/>
        <end position="115"/>
    </location>
</feature>
<protein>
    <submittedName>
        <fullName evidence="4">C6 domain-containing protein</fullName>
    </submittedName>
</protein>
<accession>A0A7I4YY79</accession>
<dbReference type="InterPro" id="IPR002601">
    <property type="entry name" value="C6_domain"/>
</dbReference>
<proteinExistence type="predicted"/>
<keyword evidence="1" id="KW-0732">Signal</keyword>
<evidence type="ECO:0000313" key="3">
    <source>
        <dbReference type="Proteomes" id="UP000025227"/>
    </source>
</evidence>
<dbReference type="SMART" id="SM01048">
    <property type="entry name" value="C6"/>
    <property type="match status" value="1"/>
</dbReference>
<feature type="chain" id="PRO_5029859318" evidence="1">
    <location>
        <begin position="18"/>
        <end position="118"/>
    </location>
</feature>